<comment type="caution">
    <text evidence="3">The sequence shown here is derived from an EMBL/GenBank/DDBJ whole genome shotgun (WGS) entry which is preliminary data.</text>
</comment>
<evidence type="ECO:0000256" key="1">
    <source>
        <dbReference type="SAM" id="MobiDB-lite"/>
    </source>
</evidence>
<protein>
    <submittedName>
        <fullName evidence="3">Uncharacterized protein</fullName>
    </submittedName>
</protein>
<accession>A0A2W5M9E9</accession>
<gene>
    <name evidence="3" type="ORF">DI564_10810</name>
</gene>
<evidence type="ECO:0000313" key="3">
    <source>
        <dbReference type="EMBL" id="PZQ14043.1"/>
    </source>
</evidence>
<keyword evidence="2" id="KW-0732">Signal</keyword>
<evidence type="ECO:0000313" key="4">
    <source>
        <dbReference type="Proteomes" id="UP000249046"/>
    </source>
</evidence>
<dbReference type="Proteomes" id="UP000249046">
    <property type="component" value="Unassembled WGS sequence"/>
</dbReference>
<feature type="chain" id="PRO_5016168999" evidence="2">
    <location>
        <begin position="20"/>
        <end position="438"/>
    </location>
</feature>
<feature type="region of interest" description="Disordered" evidence="1">
    <location>
        <begin position="400"/>
        <end position="438"/>
    </location>
</feature>
<proteinExistence type="predicted"/>
<reference evidence="3 4" key="1">
    <citation type="submission" date="2017-08" db="EMBL/GenBank/DDBJ databases">
        <title>Infants hospitalized years apart are colonized by the same room-sourced microbial strains.</title>
        <authorList>
            <person name="Brooks B."/>
            <person name="Olm M.R."/>
            <person name="Firek B.A."/>
            <person name="Baker R."/>
            <person name="Thomas B.C."/>
            <person name="Morowitz M.J."/>
            <person name="Banfield J.F."/>
        </authorList>
    </citation>
    <scope>NUCLEOTIDE SEQUENCE [LARGE SCALE GENOMIC DNA]</scope>
    <source>
        <strain evidence="3">S2_005_003_R2_42</strain>
    </source>
</reference>
<sequence length="438" mass="47216">MSRAGLCAFSLAFASTAFAEGLHDPNVRLAQVRTDYTALDEGTAANPLTIVHPCLWPDGTPGLLVPCFTGPDVFPSSNAYRFPGLAPVSPQHWLLLLNNEPWIAPGNSGPPDQSLPRTLPGTGVMGFAASPALSLADGLYWRFHLALSHLHDNPAGPYAIPFLSIGAAAARGNGGPVGALNDPERPHVVRFRSRLDAVFGSTPDQLWTLSHFLWTTAEWGGKPRMAFVHLYHAGYLHDGTPFEFSTPTNPGGVSRWNWPIAESALFPGAEVAFIDAEDTQVHCGFETPALTAPGQTIEAEIDLQALYRCLSDLGFYDEPMPEQDLIPITGVHWANELTGERVAIAATVWGIDVVGAADAAKQEGPDFSQVRPGAETAQIVAELERACAADLVCSSQRALAADMPQTKSERGVEPTTRQARPEYTTFRSRPVVPLRNRR</sequence>
<organism evidence="3 4">
    <name type="scientific">Rhodanobacter denitrificans</name>
    <dbReference type="NCBI Taxonomy" id="666685"/>
    <lineage>
        <taxon>Bacteria</taxon>
        <taxon>Pseudomonadati</taxon>
        <taxon>Pseudomonadota</taxon>
        <taxon>Gammaproteobacteria</taxon>
        <taxon>Lysobacterales</taxon>
        <taxon>Rhodanobacteraceae</taxon>
        <taxon>Rhodanobacter</taxon>
    </lineage>
</organism>
<dbReference type="AlphaFoldDB" id="A0A2W5M9E9"/>
<evidence type="ECO:0000256" key="2">
    <source>
        <dbReference type="SAM" id="SignalP"/>
    </source>
</evidence>
<name>A0A2W5M9E9_9GAMM</name>
<dbReference type="EMBL" id="QFPO01000008">
    <property type="protein sequence ID" value="PZQ14043.1"/>
    <property type="molecule type" value="Genomic_DNA"/>
</dbReference>
<feature type="signal peptide" evidence="2">
    <location>
        <begin position="1"/>
        <end position="19"/>
    </location>
</feature>